<dbReference type="GO" id="GO:1990281">
    <property type="term" value="C:efflux pump complex"/>
    <property type="evidence" value="ECO:0007669"/>
    <property type="project" value="TreeGrafter"/>
</dbReference>
<evidence type="ECO:0000256" key="2">
    <source>
        <dbReference type="SAM" id="MobiDB-lite"/>
    </source>
</evidence>
<sequence length="502" mass="54761">MNDSSTENGATSPIRFVLSLAILGAGIAAFFWMGTPHVETREPDRPDAAVVETSLAAKHTEGIDIVVDGSVVPFKQIQIAAQVSGRVQTKSPQCRTGKAVREGDLLIRIDPKDYELEAKRLKEELTQADAMLNELQTEVDTIDNQIASAKKQLELDERQLKRTTEIFDRRAASETELDTSRRTALGSRSNLQTLQDQKSQINQRRIRLESAKALGATNLEKANLALSRTEIRSPIDGVVVSESVEQDGYIQTGNTVIVLQDSSRLDVTCQLHMQQMHWLWQSKSDDGSGSEDDTQSLATAFPATSANVTYEMGGKVYAWDGLIDRYDGAGIDDQTRMVPCRVHIDSPTSARVQSDVASRTDVAAVRPPTLMTGMFVKVHVRAKPPIPLVRLPQRALQPGNVVWTVVDGSLVRKEIDVATSDAEYVVAYEQPGGLQVGDQIVVSPLASPNEGMKATLLADFEKQKPKPAKNRRAGGPAKGGRPDADSSKEREGRAVPKEDTAS</sequence>
<dbReference type="OrthoDB" id="233363at2"/>
<feature type="domain" description="Multidrug resistance protein MdtA-like barrel-sandwich hybrid" evidence="4">
    <location>
        <begin position="76"/>
        <end position="256"/>
    </location>
</feature>
<feature type="transmembrane region" description="Helical" evidence="3">
    <location>
        <begin position="12"/>
        <end position="33"/>
    </location>
</feature>
<dbReference type="PANTHER" id="PTHR30469:SF15">
    <property type="entry name" value="HLYD FAMILY OF SECRETION PROTEINS"/>
    <property type="match status" value="1"/>
</dbReference>
<dbReference type="Gene3D" id="2.40.50.100">
    <property type="match status" value="1"/>
</dbReference>
<dbReference type="Gene3D" id="2.40.420.20">
    <property type="match status" value="1"/>
</dbReference>
<name>A0A517NRX8_9BACT</name>
<dbReference type="InterPro" id="IPR058625">
    <property type="entry name" value="MdtA-like_BSH"/>
</dbReference>
<keyword evidence="3" id="KW-0812">Transmembrane</keyword>
<dbReference type="SUPFAM" id="SSF111369">
    <property type="entry name" value="HlyD-like secretion proteins"/>
    <property type="match status" value="2"/>
</dbReference>
<reference evidence="5 6" key="1">
    <citation type="submission" date="2019-02" db="EMBL/GenBank/DDBJ databases">
        <title>Deep-cultivation of Planctomycetes and their phenomic and genomic characterization uncovers novel biology.</title>
        <authorList>
            <person name="Wiegand S."/>
            <person name="Jogler M."/>
            <person name="Boedeker C."/>
            <person name="Pinto D."/>
            <person name="Vollmers J."/>
            <person name="Rivas-Marin E."/>
            <person name="Kohn T."/>
            <person name="Peeters S.H."/>
            <person name="Heuer A."/>
            <person name="Rast P."/>
            <person name="Oberbeckmann S."/>
            <person name="Bunk B."/>
            <person name="Jeske O."/>
            <person name="Meyerdierks A."/>
            <person name="Storesund J.E."/>
            <person name="Kallscheuer N."/>
            <person name="Luecker S."/>
            <person name="Lage O.M."/>
            <person name="Pohl T."/>
            <person name="Merkel B.J."/>
            <person name="Hornburger P."/>
            <person name="Mueller R.-W."/>
            <person name="Bruemmer F."/>
            <person name="Labrenz M."/>
            <person name="Spormann A.M."/>
            <person name="Op den Camp H."/>
            <person name="Overmann J."/>
            <person name="Amann R."/>
            <person name="Jetten M.S.M."/>
            <person name="Mascher T."/>
            <person name="Medema M.H."/>
            <person name="Devos D.P."/>
            <person name="Kaster A.-K."/>
            <person name="Ovreas L."/>
            <person name="Rohde M."/>
            <person name="Galperin M.Y."/>
            <person name="Jogler C."/>
        </authorList>
    </citation>
    <scope>NUCLEOTIDE SEQUENCE [LARGE SCALE GENOMIC DNA]</scope>
    <source>
        <strain evidence="5 6">K23_9</strain>
    </source>
</reference>
<keyword evidence="3" id="KW-1133">Transmembrane helix</keyword>
<dbReference type="Gene3D" id="2.40.30.170">
    <property type="match status" value="1"/>
</dbReference>
<evidence type="ECO:0000259" key="4">
    <source>
        <dbReference type="Pfam" id="PF25917"/>
    </source>
</evidence>
<dbReference type="PANTHER" id="PTHR30469">
    <property type="entry name" value="MULTIDRUG RESISTANCE PROTEIN MDTA"/>
    <property type="match status" value="1"/>
</dbReference>
<gene>
    <name evidence="5" type="primary">emrK</name>
    <name evidence="5" type="ORF">K239x_17870</name>
</gene>
<feature type="compositionally biased region" description="Polar residues" evidence="2">
    <location>
        <begin position="186"/>
        <end position="199"/>
    </location>
</feature>
<keyword evidence="3" id="KW-0472">Membrane</keyword>
<dbReference type="EMBL" id="CP036526">
    <property type="protein sequence ID" value="QDT09836.1"/>
    <property type="molecule type" value="Genomic_DNA"/>
</dbReference>
<dbReference type="RefSeq" id="WP_145417412.1">
    <property type="nucleotide sequence ID" value="NZ_CP036526.1"/>
</dbReference>
<protein>
    <submittedName>
        <fullName evidence="5">Putative multidrug resistance protein EmrK</fullName>
    </submittedName>
</protein>
<dbReference type="Proteomes" id="UP000319817">
    <property type="component" value="Chromosome"/>
</dbReference>
<dbReference type="GO" id="GO:0015562">
    <property type="term" value="F:efflux transmembrane transporter activity"/>
    <property type="evidence" value="ECO:0007669"/>
    <property type="project" value="TreeGrafter"/>
</dbReference>
<dbReference type="Pfam" id="PF25917">
    <property type="entry name" value="BSH_RND"/>
    <property type="match status" value="1"/>
</dbReference>
<feature type="coiled-coil region" evidence="1">
    <location>
        <begin position="118"/>
        <end position="166"/>
    </location>
</feature>
<dbReference type="Gene3D" id="1.10.287.470">
    <property type="entry name" value="Helix hairpin bin"/>
    <property type="match status" value="1"/>
</dbReference>
<feature type="compositionally biased region" description="Basic and acidic residues" evidence="2">
    <location>
        <begin position="480"/>
        <end position="502"/>
    </location>
</feature>
<proteinExistence type="predicted"/>
<evidence type="ECO:0000256" key="1">
    <source>
        <dbReference type="SAM" id="Coils"/>
    </source>
</evidence>
<organism evidence="5 6">
    <name type="scientific">Stieleria marina</name>
    <dbReference type="NCBI Taxonomy" id="1930275"/>
    <lineage>
        <taxon>Bacteria</taxon>
        <taxon>Pseudomonadati</taxon>
        <taxon>Planctomycetota</taxon>
        <taxon>Planctomycetia</taxon>
        <taxon>Pirellulales</taxon>
        <taxon>Pirellulaceae</taxon>
        <taxon>Stieleria</taxon>
    </lineage>
</organism>
<evidence type="ECO:0000313" key="6">
    <source>
        <dbReference type="Proteomes" id="UP000319817"/>
    </source>
</evidence>
<feature type="region of interest" description="Disordered" evidence="2">
    <location>
        <begin position="177"/>
        <end position="199"/>
    </location>
</feature>
<evidence type="ECO:0000256" key="3">
    <source>
        <dbReference type="SAM" id="Phobius"/>
    </source>
</evidence>
<keyword evidence="6" id="KW-1185">Reference proteome</keyword>
<keyword evidence="1" id="KW-0175">Coiled coil</keyword>
<feature type="region of interest" description="Disordered" evidence="2">
    <location>
        <begin position="456"/>
        <end position="502"/>
    </location>
</feature>
<evidence type="ECO:0000313" key="5">
    <source>
        <dbReference type="EMBL" id="QDT09836.1"/>
    </source>
</evidence>
<dbReference type="AlphaFoldDB" id="A0A517NRX8"/>
<accession>A0A517NRX8</accession>